<reference evidence="1 2" key="1">
    <citation type="journal article" date="2012" name="J. Bacteriol.">
        <title>Complete genome sequence of Mycoplasma haemocanis strain Illinois.</title>
        <authorList>
            <person name="do Nascimento N.C."/>
            <person name="Guimaraes A.M."/>
            <person name="Santos A.P."/>
            <person name="Sanmiguel P.J."/>
            <person name="Messick J.B."/>
        </authorList>
    </citation>
    <scope>NUCLEOTIDE SEQUENCE [LARGE SCALE GENOMIC DNA]</scope>
    <source>
        <strain evidence="1 2">Illinois</strain>
    </source>
</reference>
<evidence type="ECO:0000313" key="2">
    <source>
        <dbReference type="Proteomes" id="UP000009135"/>
    </source>
</evidence>
<dbReference type="EMBL" id="CP003199">
    <property type="protein sequence ID" value="AEW45323.1"/>
    <property type="molecule type" value="Genomic_DNA"/>
</dbReference>
<accession>H6N6Q1</accession>
<protein>
    <submittedName>
        <fullName evidence="1">Uncharacterized protein</fullName>
    </submittedName>
</protein>
<sequence>MKKGIVGLEQLCSNYLKLLENSQKWCVLKIIDKELSNKKPIPLT</sequence>
<proteinExistence type="predicted"/>
<organism evidence="1 2">
    <name type="scientific">Mycoplasma haemocanis (strain Illinois)</name>
    <dbReference type="NCBI Taxonomy" id="1111676"/>
    <lineage>
        <taxon>Bacteria</taxon>
        <taxon>Bacillati</taxon>
        <taxon>Mycoplasmatota</taxon>
        <taxon>Mollicutes</taxon>
        <taxon>Mycoplasmataceae</taxon>
        <taxon>Mycoplasma</taxon>
    </lineage>
</organism>
<dbReference type="HOGENOM" id="CLU_3218864_0_0_14"/>
<dbReference type="Proteomes" id="UP000009135">
    <property type="component" value="Chromosome"/>
</dbReference>
<gene>
    <name evidence="1" type="ordered locus">MHC_02285</name>
</gene>
<dbReference type="AlphaFoldDB" id="H6N6Q1"/>
<evidence type="ECO:0000313" key="1">
    <source>
        <dbReference type="EMBL" id="AEW45323.1"/>
    </source>
</evidence>
<keyword evidence="2" id="KW-1185">Reference proteome</keyword>
<name>H6N6Q1_MYCHN</name>
<dbReference type="KEGG" id="mhe:MHC_02285"/>